<dbReference type="CDD" id="cd07042">
    <property type="entry name" value="STAS_SulP_like_sulfate_transporter"/>
    <property type="match status" value="1"/>
</dbReference>
<dbReference type="GO" id="GO:0055085">
    <property type="term" value="P:transmembrane transport"/>
    <property type="evidence" value="ECO:0007669"/>
    <property type="project" value="InterPro"/>
</dbReference>
<sequence>MNALADRLRALLPRRADYRGLRRSWPRDLAAGATVGVVALPLALAFAVASGVGPAVGLVTAVVAGAVAAVFGGSRVQVSGPTGAMAVVLVPLVAEHGPQVVYPLAVLAGLLVLAAGVFRLGRLLEYVPWPLVEGFTVGIAVVIAAQQVPHALGVEVTGQENAAAAAAVAIGGFLAAPDPAVLGVLVLTVLLAGVLPRLHRAVPAGLIAVVAGTLVAELAGLDLAVIGTLPAGLPVPALPDLGGVGALVGPAFVVAFLAALESLLSARVADGLVPGPRHDPDRELVGQGLANVASGLCGGMPATGAIARTAVNARAGAATPAAALTHAGVLAVLVLVAGPLVARIPLVTLAGVLLVTAWRMIERHNVRAVLASTRADAVVFGLTAVATVATDLVTAVEVGLAASAVLALVHLARTLSAAPDEVPAGLGPHVQVYRLDGPVFFAAVRSLAGLAADREVRVVVLRLSGMTLLDATGARALRDAVEGLERRGVTVLVKGATPEQARLLTAVGALGPVAARGHVFDELPAALVHAAEHAAREPAVPGCVASGRPAP</sequence>
<gene>
    <name evidence="7" type="ORF">SAMN05660991_00379</name>
</gene>
<proteinExistence type="predicted"/>
<dbReference type="InterPro" id="IPR001902">
    <property type="entry name" value="SLC26A/SulP_fam"/>
</dbReference>
<dbReference type="InterPro" id="IPR002645">
    <property type="entry name" value="STAS_dom"/>
</dbReference>
<accession>A0A1H8PUM4</accession>
<dbReference type="STRING" id="673521.SAMN05660991_00379"/>
<comment type="subcellular location">
    <subcellularLocation>
        <location evidence="1">Membrane</location>
        <topology evidence="1">Multi-pass membrane protein</topology>
    </subcellularLocation>
</comment>
<keyword evidence="8" id="KW-1185">Reference proteome</keyword>
<evidence type="ECO:0000313" key="7">
    <source>
        <dbReference type="EMBL" id="SEO45374.1"/>
    </source>
</evidence>
<keyword evidence="3 5" id="KW-1133">Transmembrane helix</keyword>
<feature type="transmembrane region" description="Helical" evidence="5">
    <location>
        <begin position="29"/>
        <end position="49"/>
    </location>
</feature>
<feature type="transmembrane region" description="Helical" evidence="5">
    <location>
        <begin position="204"/>
        <end position="229"/>
    </location>
</feature>
<feature type="domain" description="STAS" evidence="6">
    <location>
        <begin position="428"/>
        <end position="530"/>
    </location>
</feature>
<keyword evidence="2 5" id="KW-0812">Transmembrane</keyword>
<evidence type="ECO:0000259" key="6">
    <source>
        <dbReference type="PROSITE" id="PS50801"/>
    </source>
</evidence>
<dbReference type="Pfam" id="PF00916">
    <property type="entry name" value="Sulfate_transp"/>
    <property type="match status" value="1"/>
</dbReference>
<protein>
    <submittedName>
        <fullName evidence="7">Sulfate permease, SulP family</fullName>
    </submittedName>
</protein>
<evidence type="ECO:0000256" key="4">
    <source>
        <dbReference type="ARBA" id="ARBA00023136"/>
    </source>
</evidence>
<feature type="transmembrane region" description="Helical" evidence="5">
    <location>
        <begin position="100"/>
        <end position="120"/>
    </location>
</feature>
<dbReference type="Gene3D" id="3.30.750.24">
    <property type="entry name" value="STAS domain"/>
    <property type="match status" value="1"/>
</dbReference>
<dbReference type="SUPFAM" id="SSF52091">
    <property type="entry name" value="SpoIIaa-like"/>
    <property type="match status" value="1"/>
</dbReference>
<name>A0A1H8PUM4_9ACTN</name>
<dbReference type="InterPro" id="IPR011547">
    <property type="entry name" value="SLC26A/SulP_dom"/>
</dbReference>
<feature type="transmembrane region" description="Helical" evidence="5">
    <location>
        <begin position="241"/>
        <end position="260"/>
    </location>
</feature>
<keyword evidence="4 5" id="KW-0472">Membrane</keyword>
<dbReference type="GO" id="GO:0016020">
    <property type="term" value="C:membrane"/>
    <property type="evidence" value="ECO:0007669"/>
    <property type="project" value="UniProtKB-SubCell"/>
</dbReference>
<feature type="transmembrane region" description="Helical" evidence="5">
    <location>
        <begin position="317"/>
        <end position="338"/>
    </location>
</feature>
<dbReference type="PROSITE" id="PS50801">
    <property type="entry name" value="STAS"/>
    <property type="match status" value="1"/>
</dbReference>
<dbReference type="Proteomes" id="UP000198960">
    <property type="component" value="Unassembled WGS sequence"/>
</dbReference>
<dbReference type="InterPro" id="IPR036513">
    <property type="entry name" value="STAS_dom_sf"/>
</dbReference>
<feature type="transmembrane region" description="Helical" evidence="5">
    <location>
        <begin position="127"/>
        <end position="145"/>
    </location>
</feature>
<dbReference type="PANTHER" id="PTHR11814">
    <property type="entry name" value="SULFATE TRANSPORTER"/>
    <property type="match status" value="1"/>
</dbReference>
<evidence type="ECO:0000256" key="2">
    <source>
        <dbReference type="ARBA" id="ARBA00022692"/>
    </source>
</evidence>
<feature type="transmembrane region" description="Helical" evidence="5">
    <location>
        <begin position="55"/>
        <end position="71"/>
    </location>
</feature>
<evidence type="ECO:0000256" key="5">
    <source>
        <dbReference type="SAM" id="Phobius"/>
    </source>
</evidence>
<evidence type="ECO:0000256" key="3">
    <source>
        <dbReference type="ARBA" id="ARBA00022989"/>
    </source>
</evidence>
<evidence type="ECO:0000313" key="8">
    <source>
        <dbReference type="Proteomes" id="UP000198960"/>
    </source>
</evidence>
<dbReference type="RefSeq" id="WP_211435418.1">
    <property type="nucleotide sequence ID" value="NZ_FOEE01000001.1"/>
</dbReference>
<feature type="transmembrane region" description="Helical" evidence="5">
    <location>
        <begin position="165"/>
        <end position="192"/>
    </location>
</feature>
<reference evidence="8" key="1">
    <citation type="submission" date="2016-10" db="EMBL/GenBank/DDBJ databases">
        <authorList>
            <person name="Varghese N."/>
            <person name="Submissions S."/>
        </authorList>
    </citation>
    <scope>NUCLEOTIDE SEQUENCE [LARGE SCALE GENOMIC DNA]</scope>
    <source>
        <strain evidence="8">DSM 45413</strain>
    </source>
</reference>
<organism evidence="7 8">
    <name type="scientific">Trujillonella endophytica</name>
    <dbReference type="NCBI Taxonomy" id="673521"/>
    <lineage>
        <taxon>Bacteria</taxon>
        <taxon>Bacillati</taxon>
        <taxon>Actinomycetota</taxon>
        <taxon>Actinomycetes</taxon>
        <taxon>Geodermatophilales</taxon>
        <taxon>Geodermatophilaceae</taxon>
        <taxon>Trujillonella</taxon>
    </lineage>
</organism>
<dbReference type="EMBL" id="FOEE01000001">
    <property type="protein sequence ID" value="SEO45374.1"/>
    <property type="molecule type" value="Genomic_DNA"/>
</dbReference>
<evidence type="ECO:0000256" key="1">
    <source>
        <dbReference type="ARBA" id="ARBA00004141"/>
    </source>
</evidence>
<dbReference type="Pfam" id="PF01740">
    <property type="entry name" value="STAS"/>
    <property type="match status" value="1"/>
</dbReference>
<feature type="transmembrane region" description="Helical" evidence="5">
    <location>
        <begin position="344"/>
        <end position="361"/>
    </location>
</feature>
<dbReference type="AlphaFoldDB" id="A0A1H8PUM4"/>